<evidence type="ECO:0000313" key="3">
    <source>
        <dbReference type="Proteomes" id="UP000078284"/>
    </source>
</evidence>
<accession>A0A178WAV3</accession>
<feature type="transmembrane region" description="Helical" evidence="1">
    <location>
        <begin position="33"/>
        <end position="49"/>
    </location>
</feature>
<dbReference type="Proteomes" id="UP000078284">
    <property type="component" value="Chromosome 1"/>
</dbReference>
<keyword evidence="1" id="KW-0472">Membrane</keyword>
<proteinExistence type="predicted"/>
<feature type="transmembrane region" description="Helical" evidence="1">
    <location>
        <begin position="6"/>
        <end position="21"/>
    </location>
</feature>
<name>A0A178WAV3_ARATH</name>
<dbReference type="EMBL" id="LUHQ01000001">
    <property type="protein sequence ID" value="OAP14513.1"/>
    <property type="molecule type" value="Genomic_DNA"/>
</dbReference>
<keyword evidence="1" id="KW-1133">Transmembrane helix</keyword>
<evidence type="ECO:0000256" key="1">
    <source>
        <dbReference type="SAM" id="Phobius"/>
    </source>
</evidence>
<dbReference type="AlphaFoldDB" id="A0A178WAV3"/>
<comment type="caution">
    <text evidence="2">The sequence shown here is derived from an EMBL/GenBank/DDBJ whole genome shotgun (WGS) entry which is preliminary data.</text>
</comment>
<evidence type="ECO:0000313" key="2">
    <source>
        <dbReference type="EMBL" id="OAP14513.1"/>
    </source>
</evidence>
<evidence type="ECO:0008006" key="4">
    <source>
        <dbReference type="Google" id="ProtNLM"/>
    </source>
</evidence>
<organism evidence="2 3">
    <name type="scientific">Arabidopsis thaliana</name>
    <name type="common">Mouse-ear cress</name>
    <dbReference type="NCBI Taxonomy" id="3702"/>
    <lineage>
        <taxon>Eukaryota</taxon>
        <taxon>Viridiplantae</taxon>
        <taxon>Streptophyta</taxon>
        <taxon>Embryophyta</taxon>
        <taxon>Tracheophyta</taxon>
        <taxon>Spermatophyta</taxon>
        <taxon>Magnoliopsida</taxon>
        <taxon>eudicotyledons</taxon>
        <taxon>Gunneridae</taxon>
        <taxon>Pentapetalae</taxon>
        <taxon>rosids</taxon>
        <taxon>malvids</taxon>
        <taxon>Brassicales</taxon>
        <taxon>Brassicaceae</taxon>
        <taxon>Camelineae</taxon>
        <taxon>Arabidopsis</taxon>
    </lineage>
</organism>
<gene>
    <name evidence="2" type="ordered locus">AXX17_At1g35430</name>
</gene>
<sequence>MVNHTYIFLPLMVKVFNRLIWLQTKIWLRDHEVVEFIFAFLLYFYVYLLRVF</sequence>
<protein>
    <recommendedName>
        <fullName evidence="4">Transmembrane protein</fullName>
    </recommendedName>
</protein>
<keyword evidence="1" id="KW-0812">Transmembrane</keyword>
<reference evidence="3" key="1">
    <citation type="journal article" date="2016" name="Proc. Natl. Acad. Sci. U.S.A.">
        <title>Chromosome-level assembly of Arabidopsis thaliana Ler reveals the extent of translocation and inversion polymorphisms.</title>
        <authorList>
            <person name="Zapata L."/>
            <person name="Ding J."/>
            <person name="Willing E.M."/>
            <person name="Hartwig B."/>
            <person name="Bezdan D."/>
            <person name="Jiao W.B."/>
            <person name="Patel V."/>
            <person name="Velikkakam James G."/>
            <person name="Koornneef M."/>
            <person name="Ossowski S."/>
            <person name="Schneeberger K."/>
        </authorList>
    </citation>
    <scope>NUCLEOTIDE SEQUENCE [LARGE SCALE GENOMIC DNA]</scope>
    <source>
        <strain evidence="3">cv. Landsberg erecta</strain>
    </source>
</reference>